<dbReference type="AlphaFoldDB" id="A0A4Q2U555"/>
<sequence length="234" mass="23408">MPSSKPRFPFSAAMLALVAASAAGPCASAEIKVAPSGGAVELSGIIEPGDDLKLVAALAAAPSPRTLRLSSLGGNVQAALALGETVRREGIGTDVPARGVCASACGLVWLAGAPRAMGQDAHVGLHAAYLRRNGVSVETGAANALIGAYLGRLGLDDRAIVYLTSAAPDEMTWILPADRQRYGIAYEAASAPTVASAAPGEHFLSKPMALAGAIASAAVAAVDRLLGHAPAGPR</sequence>
<accession>A0A4Q2U555</accession>
<dbReference type="EMBL" id="QYBB01000031">
    <property type="protein sequence ID" value="RYC30151.1"/>
    <property type="molecule type" value="Genomic_DNA"/>
</dbReference>
<dbReference type="OrthoDB" id="200022at2"/>
<dbReference type="Proteomes" id="UP000290759">
    <property type="component" value="Unassembled WGS sequence"/>
</dbReference>
<feature type="signal peptide" evidence="1">
    <location>
        <begin position="1"/>
        <end position="29"/>
    </location>
</feature>
<keyword evidence="1" id="KW-0732">Signal</keyword>
<comment type="caution">
    <text evidence="2">The sequence shown here is derived from an EMBL/GenBank/DDBJ whole genome shotgun (WGS) entry which is preliminary data.</text>
</comment>
<evidence type="ECO:0000313" key="2">
    <source>
        <dbReference type="EMBL" id="RYC30151.1"/>
    </source>
</evidence>
<protein>
    <submittedName>
        <fullName evidence="2">Uncharacterized protein</fullName>
    </submittedName>
</protein>
<name>A0A4Q2U555_9HYPH</name>
<evidence type="ECO:0000256" key="1">
    <source>
        <dbReference type="SAM" id="SignalP"/>
    </source>
</evidence>
<organism evidence="2 3">
    <name type="scientific">Lichenibacterium minor</name>
    <dbReference type="NCBI Taxonomy" id="2316528"/>
    <lineage>
        <taxon>Bacteria</taxon>
        <taxon>Pseudomonadati</taxon>
        <taxon>Pseudomonadota</taxon>
        <taxon>Alphaproteobacteria</taxon>
        <taxon>Hyphomicrobiales</taxon>
        <taxon>Lichenihabitantaceae</taxon>
        <taxon>Lichenibacterium</taxon>
    </lineage>
</organism>
<feature type="chain" id="PRO_5020742543" evidence="1">
    <location>
        <begin position="30"/>
        <end position="234"/>
    </location>
</feature>
<evidence type="ECO:0000313" key="3">
    <source>
        <dbReference type="Proteomes" id="UP000290759"/>
    </source>
</evidence>
<keyword evidence="3" id="KW-1185">Reference proteome</keyword>
<dbReference type="Gene3D" id="3.90.226.10">
    <property type="entry name" value="2-enoyl-CoA Hydratase, Chain A, domain 1"/>
    <property type="match status" value="1"/>
</dbReference>
<dbReference type="SUPFAM" id="SSF52096">
    <property type="entry name" value="ClpP/crotonase"/>
    <property type="match status" value="1"/>
</dbReference>
<reference evidence="2 3" key="1">
    <citation type="submission" date="2018-12" db="EMBL/GenBank/DDBJ databases">
        <authorList>
            <person name="Grouzdev D.S."/>
            <person name="Krutkina M.S."/>
        </authorList>
    </citation>
    <scope>NUCLEOTIDE SEQUENCE [LARGE SCALE GENOMIC DNA]</scope>
    <source>
        <strain evidence="2 3">RmlP026</strain>
    </source>
</reference>
<reference evidence="2 3" key="2">
    <citation type="submission" date="2019-02" db="EMBL/GenBank/DDBJ databases">
        <title>'Lichenibacterium ramalinii' gen. nov. sp. nov., 'Lichenibacterium minor' gen. nov. sp. nov.</title>
        <authorList>
            <person name="Pankratov T."/>
        </authorList>
    </citation>
    <scope>NUCLEOTIDE SEQUENCE [LARGE SCALE GENOMIC DNA]</scope>
    <source>
        <strain evidence="2 3">RmlP026</strain>
    </source>
</reference>
<dbReference type="InterPro" id="IPR029045">
    <property type="entry name" value="ClpP/crotonase-like_dom_sf"/>
</dbReference>
<gene>
    <name evidence="2" type="ORF">D3273_20420</name>
</gene>
<dbReference type="RefSeq" id="WP_129228744.1">
    <property type="nucleotide sequence ID" value="NZ_QYBB01000031.1"/>
</dbReference>
<proteinExistence type="predicted"/>